<name>B1ZSJ2_OPITP</name>
<dbReference type="Proteomes" id="UP000007013">
    <property type="component" value="Chromosome"/>
</dbReference>
<keyword evidence="3" id="KW-1185">Reference proteome</keyword>
<evidence type="ECO:0000313" key="3">
    <source>
        <dbReference type="Proteomes" id="UP000007013"/>
    </source>
</evidence>
<dbReference type="HOGENOM" id="CLU_088514_0_0_0"/>
<dbReference type="eggNOG" id="ENOG5032SHM">
    <property type="taxonomic scope" value="Bacteria"/>
</dbReference>
<organism evidence="2 3">
    <name type="scientific">Opitutus terrae (strain DSM 11246 / JCM 15787 / PB90-1)</name>
    <dbReference type="NCBI Taxonomy" id="452637"/>
    <lineage>
        <taxon>Bacteria</taxon>
        <taxon>Pseudomonadati</taxon>
        <taxon>Verrucomicrobiota</taxon>
        <taxon>Opitutia</taxon>
        <taxon>Opitutales</taxon>
        <taxon>Opitutaceae</taxon>
        <taxon>Opitutus</taxon>
    </lineage>
</organism>
<keyword evidence="2" id="KW-0449">Lipoprotein</keyword>
<keyword evidence="1" id="KW-0732">Signal</keyword>
<gene>
    <name evidence="2" type="ordered locus">Oter_0559</name>
</gene>
<dbReference type="EMBL" id="CP001032">
    <property type="protein sequence ID" value="ACB73849.1"/>
    <property type="molecule type" value="Genomic_DNA"/>
</dbReference>
<evidence type="ECO:0000313" key="2">
    <source>
        <dbReference type="EMBL" id="ACB73849.1"/>
    </source>
</evidence>
<feature type="signal peptide" evidence="1">
    <location>
        <begin position="1"/>
        <end position="28"/>
    </location>
</feature>
<proteinExistence type="predicted"/>
<dbReference type="RefSeq" id="WP_012373387.1">
    <property type="nucleotide sequence ID" value="NC_010571.1"/>
</dbReference>
<reference evidence="2 3" key="1">
    <citation type="journal article" date="2011" name="J. Bacteriol.">
        <title>Genome sequence of the verrucomicrobium Opitutus terrae PB90-1, an abundant inhabitant of rice paddy soil ecosystems.</title>
        <authorList>
            <person name="van Passel M.W."/>
            <person name="Kant R."/>
            <person name="Palva A."/>
            <person name="Copeland A."/>
            <person name="Lucas S."/>
            <person name="Lapidus A."/>
            <person name="Glavina del Rio T."/>
            <person name="Pitluck S."/>
            <person name="Goltsman E."/>
            <person name="Clum A."/>
            <person name="Sun H."/>
            <person name="Schmutz J."/>
            <person name="Larimer F.W."/>
            <person name="Land M.L."/>
            <person name="Hauser L."/>
            <person name="Kyrpides N."/>
            <person name="Mikhailova N."/>
            <person name="Richardson P.P."/>
            <person name="Janssen P.H."/>
            <person name="de Vos W.M."/>
            <person name="Smidt H."/>
        </authorList>
    </citation>
    <scope>NUCLEOTIDE SEQUENCE [LARGE SCALE GENOMIC DNA]</scope>
    <source>
        <strain evidence="3">DSM 11246 / JCM 15787 / PB90-1</strain>
    </source>
</reference>
<feature type="chain" id="PRO_5002774511" evidence="1">
    <location>
        <begin position="29"/>
        <end position="201"/>
    </location>
</feature>
<sequence length="201" mass="22133">MQFPARLRPWLVPLLLSFGVTFVDLVAAAPNSAAPTCTFDGVEYQHRWSRQGQHEFTPAGQPDLVHWDDLITINVHAQVRDEEALAQLANAVLGNYKAARATVVRAFSTPRTPDKPAEHLAVVVFPQLTKTEFVVAHVKLVGGVGCVLVYSHREYGDDSGERVRDWLEANGATLEKKWLAWSGYPSPVALAALPDTPPESR</sequence>
<dbReference type="AlphaFoldDB" id="B1ZSJ2"/>
<dbReference type="KEGG" id="ote:Oter_0559"/>
<protein>
    <submittedName>
        <fullName evidence="2">Lipoprotein, putative</fullName>
    </submittedName>
</protein>
<evidence type="ECO:0000256" key="1">
    <source>
        <dbReference type="SAM" id="SignalP"/>
    </source>
</evidence>
<accession>B1ZSJ2</accession>
<dbReference type="OrthoDB" id="556852at2"/>